<dbReference type="AlphaFoldDB" id="A0AB38YZM6"/>
<dbReference type="Pfam" id="PF03781">
    <property type="entry name" value="FGE-sulfatase"/>
    <property type="match status" value="1"/>
</dbReference>
<keyword evidence="2" id="KW-0732">Signal</keyword>
<dbReference type="RefSeq" id="WP_053469791.1">
    <property type="nucleotide sequence ID" value="NZ_BKFD01000014.1"/>
</dbReference>
<dbReference type="InterPro" id="IPR016187">
    <property type="entry name" value="CTDL_fold"/>
</dbReference>
<reference evidence="4" key="1">
    <citation type="submission" date="2023-09" db="EMBL/GenBank/DDBJ databases">
        <title>Acinetobacter soli.</title>
        <authorList>
            <person name="Kim B."/>
            <person name="Kim D."/>
            <person name="Park D."/>
        </authorList>
    </citation>
    <scope>NUCLEOTIDE SEQUENCE</scope>
    <source>
        <strain evidence="4">2023.05</strain>
    </source>
</reference>
<proteinExistence type="predicted"/>
<sequence length="328" mass="36921">MTYKKMMKQNLVIFLFSTLALSACAKSTETSTKAAQPSAELQQKIQKLVEKTKKNMIFVEGGSFMMGDFGHVTRKDKLPITGLYAAMPLHKVTLDSFSLNAYKTTFDDFDIYTEATGQQKISTQKVSKFFRQENSPAGVSWQQAHDYCQWLGQQVGIPMTLPTEAQWEYAARNRGQYVIYPTDNGEYEPGRNVWSDEQRQKVKKTVGVDMPIPILGRFPPTPLGFYDMATDGNEWVSDWFDPQYYKHSPEKNPQGPATGTLKSVRSTYQEAGVIDLKIGGSVTTIYRSGENPEPKVDESDKDYLNPNDMTAVRCASNSSKPFISNKES</sequence>
<feature type="chain" id="PRO_5044285170" evidence="2">
    <location>
        <begin position="26"/>
        <end position="328"/>
    </location>
</feature>
<feature type="compositionally biased region" description="Basic and acidic residues" evidence="1">
    <location>
        <begin position="290"/>
        <end position="303"/>
    </location>
</feature>
<organism evidence="4 5">
    <name type="scientific">Acinetobacter soli</name>
    <dbReference type="NCBI Taxonomy" id="487316"/>
    <lineage>
        <taxon>Bacteria</taxon>
        <taxon>Pseudomonadati</taxon>
        <taxon>Pseudomonadota</taxon>
        <taxon>Gammaproteobacteria</taxon>
        <taxon>Moraxellales</taxon>
        <taxon>Moraxellaceae</taxon>
        <taxon>Acinetobacter</taxon>
    </lineage>
</organism>
<dbReference type="GO" id="GO:0120147">
    <property type="term" value="F:formylglycine-generating oxidase activity"/>
    <property type="evidence" value="ECO:0007669"/>
    <property type="project" value="TreeGrafter"/>
</dbReference>
<dbReference type="EMBL" id="CP134206">
    <property type="protein sequence ID" value="WND06842.1"/>
    <property type="molecule type" value="Genomic_DNA"/>
</dbReference>
<evidence type="ECO:0000256" key="1">
    <source>
        <dbReference type="SAM" id="MobiDB-lite"/>
    </source>
</evidence>
<dbReference type="InterPro" id="IPR051043">
    <property type="entry name" value="Sulfatase_Mod_Factor_Kinase"/>
</dbReference>
<dbReference type="SUPFAM" id="SSF56436">
    <property type="entry name" value="C-type lectin-like"/>
    <property type="match status" value="1"/>
</dbReference>
<dbReference type="Proteomes" id="UP001256400">
    <property type="component" value="Chromosome"/>
</dbReference>
<gene>
    <name evidence="4" type="ORF">RHP80_06815</name>
</gene>
<dbReference type="InterPro" id="IPR042095">
    <property type="entry name" value="SUMF_sf"/>
</dbReference>
<evidence type="ECO:0000313" key="4">
    <source>
        <dbReference type="EMBL" id="WND06842.1"/>
    </source>
</evidence>
<dbReference type="Gene3D" id="3.90.1580.10">
    <property type="entry name" value="paralog of FGE (formylglycine-generating enzyme)"/>
    <property type="match status" value="1"/>
</dbReference>
<dbReference type="PANTHER" id="PTHR23150:SF19">
    <property type="entry name" value="FORMYLGLYCINE-GENERATING ENZYME"/>
    <property type="match status" value="1"/>
</dbReference>
<feature type="signal peptide" evidence="2">
    <location>
        <begin position="1"/>
        <end position="25"/>
    </location>
</feature>
<evidence type="ECO:0000313" key="5">
    <source>
        <dbReference type="Proteomes" id="UP001256400"/>
    </source>
</evidence>
<dbReference type="PANTHER" id="PTHR23150">
    <property type="entry name" value="SULFATASE MODIFYING FACTOR 1, 2"/>
    <property type="match status" value="1"/>
</dbReference>
<dbReference type="InterPro" id="IPR005532">
    <property type="entry name" value="SUMF_dom"/>
</dbReference>
<evidence type="ECO:0000256" key="2">
    <source>
        <dbReference type="SAM" id="SignalP"/>
    </source>
</evidence>
<feature type="region of interest" description="Disordered" evidence="1">
    <location>
        <begin position="285"/>
        <end position="307"/>
    </location>
</feature>
<evidence type="ECO:0000259" key="3">
    <source>
        <dbReference type="Pfam" id="PF03781"/>
    </source>
</evidence>
<protein>
    <submittedName>
        <fullName evidence="4">SUMF1/EgtB/PvdO family nonheme iron enzyme</fullName>
    </submittedName>
</protein>
<dbReference type="PROSITE" id="PS51257">
    <property type="entry name" value="PROKAR_LIPOPROTEIN"/>
    <property type="match status" value="1"/>
</dbReference>
<accession>A0AB38YZM6</accession>
<name>A0AB38YZM6_9GAMM</name>
<feature type="domain" description="Sulfatase-modifying factor enzyme-like" evidence="3">
    <location>
        <begin position="54"/>
        <end position="264"/>
    </location>
</feature>